<dbReference type="SUPFAM" id="SSF81383">
    <property type="entry name" value="F-box domain"/>
    <property type="match status" value="1"/>
</dbReference>
<accession>A0A8H7BHT8</accession>
<dbReference type="EMBL" id="JABAYA010000278">
    <property type="protein sequence ID" value="KAF7721331.1"/>
    <property type="molecule type" value="Genomic_DNA"/>
</dbReference>
<keyword evidence="3" id="KW-1185">Reference proteome</keyword>
<dbReference type="Pfam" id="PF12937">
    <property type="entry name" value="F-box-like"/>
    <property type="match status" value="1"/>
</dbReference>
<dbReference type="SUPFAM" id="SSF52047">
    <property type="entry name" value="RNI-like"/>
    <property type="match status" value="1"/>
</dbReference>
<name>A0A8H7BHT8_9FUNG</name>
<proteinExistence type="predicted"/>
<gene>
    <name evidence="2" type="ORF">EC973_004863</name>
</gene>
<dbReference type="AlphaFoldDB" id="A0A8H7BHT8"/>
<evidence type="ECO:0000313" key="2">
    <source>
        <dbReference type="EMBL" id="KAF7721331.1"/>
    </source>
</evidence>
<evidence type="ECO:0000259" key="1">
    <source>
        <dbReference type="PROSITE" id="PS50181"/>
    </source>
</evidence>
<dbReference type="Gene3D" id="3.80.10.10">
    <property type="entry name" value="Ribonuclease Inhibitor"/>
    <property type="match status" value="1"/>
</dbReference>
<dbReference type="PROSITE" id="PS50181">
    <property type="entry name" value="FBOX"/>
    <property type="match status" value="1"/>
</dbReference>
<feature type="domain" description="F-box" evidence="1">
    <location>
        <begin position="14"/>
        <end position="59"/>
    </location>
</feature>
<protein>
    <recommendedName>
        <fullName evidence="1">F-box domain-containing protein</fullName>
    </recommendedName>
</protein>
<dbReference type="Proteomes" id="UP000605846">
    <property type="component" value="Unassembled WGS sequence"/>
</dbReference>
<organism evidence="2 3">
    <name type="scientific">Apophysomyces ossiformis</name>
    <dbReference type="NCBI Taxonomy" id="679940"/>
    <lineage>
        <taxon>Eukaryota</taxon>
        <taxon>Fungi</taxon>
        <taxon>Fungi incertae sedis</taxon>
        <taxon>Mucoromycota</taxon>
        <taxon>Mucoromycotina</taxon>
        <taxon>Mucoromycetes</taxon>
        <taxon>Mucorales</taxon>
        <taxon>Mucorineae</taxon>
        <taxon>Mucoraceae</taxon>
        <taxon>Apophysomyces</taxon>
    </lineage>
</organism>
<sequence length="591" mass="67676">MSFQPTATGSSSTCSSIQHLPAEILKNIAQCVSRKTLLTLVCVCRSWNGTLIPQLYHSIPDLPEKRFGSFIQTLERTATTKQLGHFVRRFTLPNHLEENDLSLLPRLCPYVVEVPGGVKDGVNLLPYLLEWTHINKLSVYIDDGPLPLILPMDFLRGRLTQLSITIQDYEESVDIITGLPLIETLSLECPMYFLTDFDGKFSFSSLEKIHNALQFLRSLRVSPINIIGEMPEKIRPCSTLRELTLRPRGSHLWGKYFAQKYTHLESLTIDSNEIRIDDELKTGALPLAKSCKKLQTLTLTNERVYSWFMDIFQSIGAPMTRFGCCLWNQDWVSKMIHSFCRTLTWISIDIDTPISTKKLMELLQPCRYLVHLHVGCWRCDFALDGFLDGLKGLQHLSISANRISVHKMESSLRHKLCSLAMRGKSDIDNEVYLYLAKSCPCLSSLDCLYSAIFPRSPIVYCPQPNLRTLRVFDHSNFLFKLTFLGDQEDSQENTKGSDKSAKEGYTRWYYSEGFSFQNHYHGNNRQLTSREVKEMLGNDTPNKSSHIYKLRPRKMAGKQGEKHTNDKPSKFISIQCHYVDVIEMNTVQVCN</sequence>
<dbReference type="Gene3D" id="1.20.1280.50">
    <property type="match status" value="1"/>
</dbReference>
<evidence type="ECO:0000313" key="3">
    <source>
        <dbReference type="Proteomes" id="UP000605846"/>
    </source>
</evidence>
<comment type="caution">
    <text evidence="2">The sequence shown here is derived from an EMBL/GenBank/DDBJ whole genome shotgun (WGS) entry which is preliminary data.</text>
</comment>
<reference evidence="2" key="1">
    <citation type="submission" date="2020-01" db="EMBL/GenBank/DDBJ databases">
        <title>Genome Sequencing of Three Apophysomyces-Like Fungal Strains Confirms a Novel Fungal Genus in the Mucoromycota with divergent Burkholderia-like Endosymbiotic Bacteria.</title>
        <authorList>
            <person name="Stajich J.E."/>
            <person name="Macias A.M."/>
            <person name="Carter-House D."/>
            <person name="Lovett B."/>
            <person name="Kasson L.R."/>
            <person name="Berry K."/>
            <person name="Grigoriev I."/>
            <person name="Chang Y."/>
            <person name="Spatafora J."/>
            <person name="Kasson M.T."/>
        </authorList>
    </citation>
    <scope>NUCLEOTIDE SEQUENCE</scope>
    <source>
        <strain evidence="2">NRRL A-21654</strain>
    </source>
</reference>
<dbReference type="InterPro" id="IPR001810">
    <property type="entry name" value="F-box_dom"/>
</dbReference>
<dbReference type="InterPro" id="IPR036047">
    <property type="entry name" value="F-box-like_dom_sf"/>
</dbReference>
<dbReference type="InterPro" id="IPR032675">
    <property type="entry name" value="LRR_dom_sf"/>
</dbReference>